<feature type="domain" description="OmpR/PhoB-type" evidence="8">
    <location>
        <begin position="1"/>
        <end position="98"/>
    </location>
</feature>
<evidence type="ECO:0000256" key="2">
    <source>
        <dbReference type="ARBA" id="ARBA00023015"/>
    </source>
</evidence>
<evidence type="ECO:0000256" key="7">
    <source>
        <dbReference type="SAM" id="MobiDB-lite"/>
    </source>
</evidence>
<dbReference type="Gene3D" id="3.40.50.300">
    <property type="entry name" value="P-loop containing nucleotide triphosphate hydrolases"/>
    <property type="match status" value="1"/>
</dbReference>
<dbReference type="InterPro" id="IPR001867">
    <property type="entry name" value="OmpR/PhoB-type_DNA-bd"/>
</dbReference>
<dbReference type="InterPro" id="IPR027417">
    <property type="entry name" value="P-loop_NTPase"/>
</dbReference>
<dbReference type="Pfam" id="PF00486">
    <property type="entry name" value="Trans_reg_C"/>
    <property type="match status" value="1"/>
</dbReference>
<dbReference type="PRINTS" id="PR00364">
    <property type="entry name" value="DISEASERSIST"/>
</dbReference>
<keyword evidence="5" id="KW-0802">TPR repeat</keyword>
<dbReference type="Proteomes" id="UP000198680">
    <property type="component" value="Unassembled WGS sequence"/>
</dbReference>
<evidence type="ECO:0000256" key="6">
    <source>
        <dbReference type="PROSITE-ProRule" id="PRU01091"/>
    </source>
</evidence>
<dbReference type="PANTHER" id="PTHR35807">
    <property type="entry name" value="TRANSCRIPTIONAL REGULATOR REDD-RELATED"/>
    <property type="match status" value="1"/>
</dbReference>
<feature type="DNA-binding region" description="OmpR/PhoB-type" evidence="6">
    <location>
        <begin position="1"/>
        <end position="98"/>
    </location>
</feature>
<gene>
    <name evidence="9" type="ORF">SAMN05660642_01680</name>
</gene>
<protein>
    <submittedName>
        <fullName evidence="9">DNA-binding transcriptional activator of the SARP family</fullName>
    </submittedName>
</protein>
<dbReference type="SMART" id="SM00862">
    <property type="entry name" value="Trans_reg_C"/>
    <property type="match status" value="1"/>
</dbReference>
<evidence type="ECO:0000256" key="5">
    <source>
        <dbReference type="PROSITE-ProRule" id="PRU00339"/>
    </source>
</evidence>
<keyword evidence="4" id="KW-0804">Transcription</keyword>
<dbReference type="FunFam" id="1.25.40.10:FF:000222">
    <property type="entry name" value="SARP family transcriptional regulator"/>
    <property type="match status" value="1"/>
</dbReference>
<comment type="similarity">
    <text evidence="1">Belongs to the AfsR/DnrI/RedD regulatory family.</text>
</comment>
<dbReference type="InterPro" id="IPR036388">
    <property type="entry name" value="WH-like_DNA-bd_sf"/>
</dbReference>
<dbReference type="SUPFAM" id="SSF46894">
    <property type="entry name" value="C-terminal effector domain of the bipartite response regulators"/>
    <property type="match status" value="1"/>
</dbReference>
<dbReference type="GO" id="GO:0000160">
    <property type="term" value="P:phosphorelay signal transduction system"/>
    <property type="evidence" value="ECO:0007669"/>
    <property type="project" value="InterPro"/>
</dbReference>
<dbReference type="PANTHER" id="PTHR35807:SF1">
    <property type="entry name" value="TRANSCRIPTIONAL REGULATOR REDD"/>
    <property type="match status" value="1"/>
</dbReference>
<feature type="region of interest" description="Disordered" evidence="7">
    <location>
        <begin position="258"/>
        <end position="277"/>
    </location>
</feature>
<evidence type="ECO:0000313" key="9">
    <source>
        <dbReference type="EMBL" id="SDM10573.1"/>
    </source>
</evidence>
<dbReference type="InterPro" id="IPR019734">
    <property type="entry name" value="TPR_rpt"/>
</dbReference>
<dbReference type="SUPFAM" id="SSF48452">
    <property type="entry name" value="TPR-like"/>
    <property type="match status" value="3"/>
</dbReference>
<evidence type="ECO:0000256" key="4">
    <source>
        <dbReference type="ARBA" id="ARBA00023163"/>
    </source>
</evidence>
<keyword evidence="3 6" id="KW-0238">DNA-binding</keyword>
<dbReference type="InterPro" id="IPR005158">
    <property type="entry name" value="BTAD"/>
</dbReference>
<evidence type="ECO:0000259" key="8">
    <source>
        <dbReference type="PROSITE" id="PS51755"/>
    </source>
</evidence>
<dbReference type="EMBL" id="FNHE01000003">
    <property type="protein sequence ID" value="SDM10573.1"/>
    <property type="molecule type" value="Genomic_DNA"/>
</dbReference>
<feature type="repeat" description="TPR" evidence="5">
    <location>
        <begin position="849"/>
        <end position="882"/>
    </location>
</feature>
<reference evidence="10" key="1">
    <citation type="submission" date="2016-10" db="EMBL/GenBank/DDBJ databases">
        <authorList>
            <person name="Varghese N."/>
            <person name="Submissions S."/>
        </authorList>
    </citation>
    <scope>NUCLEOTIDE SEQUENCE [LARGE SCALE GENOMIC DNA]</scope>
    <source>
        <strain evidence="10">DSM 45419</strain>
    </source>
</reference>
<dbReference type="GO" id="GO:0043531">
    <property type="term" value="F:ADP binding"/>
    <property type="evidence" value="ECO:0007669"/>
    <property type="project" value="InterPro"/>
</dbReference>
<name>A0A1G9QHU0_9ACTN</name>
<dbReference type="Gene3D" id="1.10.10.10">
    <property type="entry name" value="Winged helix-like DNA-binding domain superfamily/Winged helix DNA-binding domain"/>
    <property type="match status" value="1"/>
</dbReference>
<dbReference type="PROSITE" id="PS51755">
    <property type="entry name" value="OMPR_PHOB"/>
    <property type="match status" value="1"/>
</dbReference>
<dbReference type="Gene3D" id="1.25.40.10">
    <property type="entry name" value="Tetratricopeptide repeat domain"/>
    <property type="match status" value="2"/>
</dbReference>
<sequence>MDVRVLGPLEVRTARGPLPLGGTKQRAVLAMLALNLNEVVSTDTLIDGLWGGRPPASATNIVQVYVSRLRKTLLTEEESEPLGGGILHRRRPGYALDLDPERLDLRRFQRLSREGARELALAPARAASALQEALDLWYGQPLSEFTAEPFAQAEIPRLEQQRLRALEMRLQADLAVGQHGQVITELEDLVVRHPFREGLHELLMLGLYRSGRQAEALGVYRRLSRSLADELGVDPGRSLQHLHRQILRNDPALLPARTATSVPGRTTPVPRQLPPPIRHFTGRAAEVAALDALLAEATAAGAPVVISAIAGTAGIGKTTLAVHWAHQVADRFPDGQLYVNLRGFDPSGQPMVPAEAVHGFLDALAVPLERLPVDLESQAALYRSRLAGKKMLVVLDNARDTAQVRPLLPGTPGCLVLVTSRNRLTGLIAGAGAQPLTLDVFTHDEAQALLARRCGEHRIAAEPRATTDIVTSCARLPLALTMVAARAAAQPTFPLATLADELREAQARLDALASQDGPASDVRSVFSWSYRQLSDQAARLFRLLGLHPGPHLTAPAAASLAGLPLARVRPLLAELSGSHLLAELTPGRYALHDLLRAYATELARTVDTGADRCAATRRLLDHYLQSCYTAAQLLHWIRIPISLVEQCAGVSLAGLADAGQALAWFAAEHPVLLAAVDQAVSAGLDTHAWQLVWSMEMFLDWRGHWHDWVAVGRTALAVAHRLGDPLAQALAHRGLAGAYIRLGRLDEAIDEARQALGLFEQLDDRVGQAHTHINFARLFERQSRPAEALHHARRALQLFEAVDHREGRARALNTVGWCHALLDDHRQALTCCERALTLFREMGDRHGEAATWDSLGLAHSRLDHHAQAFDCYRHAVELFRELGNRFYEANALAAVGEARRRAGDTHAARDAWQQALTILDQLAHPDAERLRARLEQLDGANAPCDSAR</sequence>
<dbReference type="GO" id="GO:0006355">
    <property type="term" value="P:regulation of DNA-templated transcription"/>
    <property type="evidence" value="ECO:0007669"/>
    <property type="project" value="InterPro"/>
</dbReference>
<dbReference type="AlphaFoldDB" id="A0A1G9QHU0"/>
<proteinExistence type="inferred from homology"/>
<keyword evidence="10" id="KW-1185">Reference proteome</keyword>
<dbReference type="PROSITE" id="PS50005">
    <property type="entry name" value="TPR"/>
    <property type="match status" value="1"/>
</dbReference>
<keyword evidence="2" id="KW-0805">Transcription regulation</keyword>
<dbReference type="SMART" id="SM01043">
    <property type="entry name" value="BTAD"/>
    <property type="match status" value="1"/>
</dbReference>
<dbReference type="GO" id="GO:0003677">
    <property type="term" value="F:DNA binding"/>
    <property type="evidence" value="ECO:0007669"/>
    <property type="project" value="UniProtKB-UniRule"/>
</dbReference>
<accession>A0A1G9QHU0</accession>
<evidence type="ECO:0000313" key="10">
    <source>
        <dbReference type="Proteomes" id="UP000198680"/>
    </source>
</evidence>
<dbReference type="STRING" id="1137991.SAMN05660642_01680"/>
<dbReference type="InterPro" id="IPR051677">
    <property type="entry name" value="AfsR-DnrI-RedD_regulator"/>
</dbReference>
<organism evidence="9 10">
    <name type="scientific">Geodermatophilus siccatus</name>
    <dbReference type="NCBI Taxonomy" id="1137991"/>
    <lineage>
        <taxon>Bacteria</taxon>
        <taxon>Bacillati</taxon>
        <taxon>Actinomycetota</taxon>
        <taxon>Actinomycetes</taxon>
        <taxon>Geodermatophilales</taxon>
        <taxon>Geodermatophilaceae</taxon>
        <taxon>Geodermatophilus</taxon>
    </lineage>
</organism>
<dbReference type="SUPFAM" id="SSF52540">
    <property type="entry name" value="P-loop containing nucleoside triphosphate hydrolases"/>
    <property type="match status" value="1"/>
</dbReference>
<dbReference type="Pfam" id="PF13424">
    <property type="entry name" value="TPR_12"/>
    <property type="match status" value="2"/>
</dbReference>
<evidence type="ECO:0000256" key="3">
    <source>
        <dbReference type="ARBA" id="ARBA00023125"/>
    </source>
</evidence>
<dbReference type="SMART" id="SM00028">
    <property type="entry name" value="TPR"/>
    <property type="match status" value="5"/>
</dbReference>
<dbReference type="Pfam" id="PF03704">
    <property type="entry name" value="BTAD"/>
    <property type="match status" value="1"/>
</dbReference>
<dbReference type="InterPro" id="IPR016032">
    <property type="entry name" value="Sig_transdc_resp-reg_C-effctor"/>
</dbReference>
<dbReference type="CDD" id="cd15831">
    <property type="entry name" value="BTAD"/>
    <property type="match status" value="1"/>
</dbReference>
<evidence type="ECO:0000256" key="1">
    <source>
        <dbReference type="ARBA" id="ARBA00005820"/>
    </source>
</evidence>
<dbReference type="InterPro" id="IPR011990">
    <property type="entry name" value="TPR-like_helical_dom_sf"/>
</dbReference>